<dbReference type="SMART" id="SM00181">
    <property type="entry name" value="EGF"/>
    <property type="match status" value="4"/>
</dbReference>
<dbReference type="PANTHER" id="PTHR24043">
    <property type="entry name" value="SCAVENGER RECEPTOR CLASS F"/>
    <property type="match status" value="1"/>
</dbReference>
<evidence type="ECO:0000256" key="2">
    <source>
        <dbReference type="ARBA" id="ARBA00022536"/>
    </source>
</evidence>
<dbReference type="GO" id="GO:0005044">
    <property type="term" value="F:scavenger receptor activity"/>
    <property type="evidence" value="ECO:0007669"/>
    <property type="project" value="InterPro"/>
</dbReference>
<evidence type="ECO:0000256" key="4">
    <source>
        <dbReference type="ARBA" id="ARBA00022989"/>
    </source>
</evidence>
<keyword evidence="3 6" id="KW-0812">Transmembrane</keyword>
<name>A0A6B2KZJ2_9EUKA</name>
<evidence type="ECO:0000256" key="6">
    <source>
        <dbReference type="SAM" id="Phobius"/>
    </source>
</evidence>
<dbReference type="AlphaFoldDB" id="A0A6B2KZJ2"/>
<accession>A0A6B2KZJ2</accession>
<evidence type="ECO:0000256" key="1">
    <source>
        <dbReference type="ARBA" id="ARBA00004167"/>
    </source>
</evidence>
<organism evidence="8">
    <name type="scientific">Arcella intermedia</name>
    <dbReference type="NCBI Taxonomy" id="1963864"/>
    <lineage>
        <taxon>Eukaryota</taxon>
        <taxon>Amoebozoa</taxon>
        <taxon>Tubulinea</taxon>
        <taxon>Elardia</taxon>
        <taxon>Arcellinida</taxon>
        <taxon>Sphaerothecina</taxon>
        <taxon>Arcellidae</taxon>
        <taxon>Arcella</taxon>
    </lineage>
</organism>
<keyword evidence="4 6" id="KW-1133">Transmembrane helix</keyword>
<feature type="transmembrane region" description="Helical" evidence="6">
    <location>
        <begin position="465"/>
        <end position="486"/>
    </location>
</feature>
<evidence type="ECO:0000256" key="3">
    <source>
        <dbReference type="ARBA" id="ARBA00022692"/>
    </source>
</evidence>
<proteinExistence type="predicted"/>
<comment type="subcellular location">
    <subcellularLocation>
        <location evidence="1">Membrane</location>
        <topology evidence="1">Single-pass membrane protein</topology>
    </subcellularLocation>
</comment>
<dbReference type="InterPro" id="IPR042635">
    <property type="entry name" value="MEGF10/SREC1/2-like"/>
</dbReference>
<reference evidence="8" key="1">
    <citation type="journal article" date="2020" name="J. Eukaryot. Microbiol.">
        <title>De novo Sequencing, Assembly and Annotation of the Transcriptome for the Free-Living Testate Amoeba Arcella intermedia.</title>
        <authorList>
            <person name="Ribeiro G.M."/>
            <person name="Porfirio-Sousa A.L."/>
            <person name="Maurer-Alcala X.X."/>
            <person name="Katz L.A."/>
            <person name="Lahr D.J.G."/>
        </authorList>
    </citation>
    <scope>NUCLEOTIDE SEQUENCE</scope>
</reference>
<keyword evidence="2" id="KW-0245">EGF-like domain</keyword>
<feature type="domain" description="EGF-like" evidence="7">
    <location>
        <begin position="79"/>
        <end position="114"/>
    </location>
</feature>
<dbReference type="InterPro" id="IPR000742">
    <property type="entry name" value="EGF"/>
</dbReference>
<dbReference type="EMBL" id="GIBP01001122">
    <property type="protein sequence ID" value="NDV30091.1"/>
    <property type="molecule type" value="Transcribed_RNA"/>
</dbReference>
<evidence type="ECO:0000259" key="7">
    <source>
        <dbReference type="SMART" id="SM00181"/>
    </source>
</evidence>
<protein>
    <recommendedName>
        <fullName evidence="7">EGF-like domain-containing protein</fullName>
    </recommendedName>
</protein>
<dbReference type="InterPro" id="IPR007452">
    <property type="entry name" value="TamB_C"/>
</dbReference>
<feature type="domain" description="EGF-like" evidence="7">
    <location>
        <begin position="179"/>
        <end position="213"/>
    </location>
</feature>
<feature type="domain" description="EGF-like" evidence="7">
    <location>
        <begin position="14"/>
        <end position="49"/>
    </location>
</feature>
<dbReference type="Pfam" id="PF04357">
    <property type="entry name" value="TamB"/>
    <property type="match status" value="1"/>
</dbReference>
<evidence type="ECO:0000256" key="5">
    <source>
        <dbReference type="ARBA" id="ARBA00023136"/>
    </source>
</evidence>
<feature type="domain" description="EGF-like" evidence="7">
    <location>
        <begin position="238"/>
        <end position="278"/>
    </location>
</feature>
<sequence>MCTLCYSQSKYGPYCNITCSCQNGLCNSGIDGDGKCAFCNTNYFGLDCSSLCSCVHGVCDGQYGTGVCTSCIGAYSGILCNIPCNCTNGACTNDITGNGLCSSCNSNYYGPTCNRCLCNTSRGTCSSGPGGNGLCSSCRNGYYGPTCNMTANCTNGRVSDGPLGTGVCSSCYSNSFGPTCETCTCVNGTCNAGLGGTGLCTNCIPGFYGPNCDTPCECSAPYTYCNNSASLGGGCVNECKFKTHNCEQLCVSRQTAPNTGWVCGCRDGFRLANDTQCKACTIEFICVNNTVTLSGKNSSTIDTTITGDLKIVSGSVSITNSSVTGTLTVVDSSTQISGSYVVIGGSIITIGSSFNLTGSSVVNVNGNFVLTNGKLDVSGNSFINITGCVDLTNSTLVLQSQGTTSTIKVLETSSNCTVSRFSHVQLADSLTSSCTKATVTDTSTKREISFAVTYDDSACNQFPSWLIGTIAVAGFIVIVISVLLVANSKALKEFFFPFREAPPDYNE</sequence>
<keyword evidence="5 6" id="KW-0472">Membrane</keyword>
<evidence type="ECO:0000313" key="8">
    <source>
        <dbReference type="EMBL" id="NDV30091.1"/>
    </source>
</evidence>